<keyword evidence="2 5" id="KW-0479">Metal-binding</keyword>
<dbReference type="Pfam" id="PF03055">
    <property type="entry name" value="RPE65"/>
    <property type="match status" value="1"/>
</dbReference>
<feature type="binding site" evidence="5">
    <location>
        <position position="242"/>
    </location>
    <ligand>
        <name>Fe cation</name>
        <dbReference type="ChEBI" id="CHEBI:24875"/>
        <note>catalytic</note>
    </ligand>
</feature>
<evidence type="ECO:0000256" key="3">
    <source>
        <dbReference type="ARBA" id="ARBA00023002"/>
    </source>
</evidence>
<evidence type="ECO:0000256" key="1">
    <source>
        <dbReference type="ARBA" id="ARBA00006787"/>
    </source>
</evidence>
<comment type="similarity">
    <text evidence="1">Belongs to the carotenoid oxygenase family.</text>
</comment>
<comment type="caution">
    <text evidence="7">The sequence shown here is derived from an EMBL/GenBank/DDBJ whole genome shotgun (WGS) entry which is preliminary data.</text>
</comment>
<comment type="cofactor">
    <cofactor evidence="5">
        <name>Fe(2+)</name>
        <dbReference type="ChEBI" id="CHEBI:29033"/>
    </cofactor>
    <text evidence="5">Binds 1 Fe(2+) ion per subunit.</text>
</comment>
<evidence type="ECO:0000256" key="2">
    <source>
        <dbReference type="ARBA" id="ARBA00022723"/>
    </source>
</evidence>
<dbReference type="GO" id="GO:0010436">
    <property type="term" value="F:carotenoid dioxygenase activity"/>
    <property type="evidence" value="ECO:0007669"/>
    <property type="project" value="TreeGrafter"/>
</dbReference>
<keyword evidence="3" id="KW-0560">Oxidoreductase</keyword>
<evidence type="ECO:0000256" key="5">
    <source>
        <dbReference type="PIRSR" id="PIRSR604294-1"/>
    </source>
</evidence>
<dbReference type="AlphaFoldDB" id="A0A813CD79"/>
<dbReference type="EMBL" id="CAJNJA010094631">
    <property type="protein sequence ID" value="CAE7941678.1"/>
    <property type="molecule type" value="Genomic_DNA"/>
</dbReference>
<feature type="signal peptide" evidence="6">
    <location>
        <begin position="1"/>
        <end position="20"/>
    </location>
</feature>
<dbReference type="PANTHER" id="PTHR10543:SF24">
    <property type="entry name" value="CAROTENOID ISOMEROOXYGENASE"/>
    <property type="match status" value="1"/>
</dbReference>
<dbReference type="InterPro" id="IPR004294">
    <property type="entry name" value="Carotenoid_Oase"/>
</dbReference>
<feature type="binding site" evidence="5">
    <location>
        <position position="305"/>
    </location>
    <ligand>
        <name>Fe cation</name>
        <dbReference type="ChEBI" id="CHEBI:24875"/>
        <note>catalytic</note>
    </ligand>
</feature>
<feature type="binding site" evidence="5">
    <location>
        <position position="183"/>
    </location>
    <ligand>
        <name>Fe cation</name>
        <dbReference type="ChEBI" id="CHEBI:24875"/>
        <note>catalytic</note>
    </ligand>
</feature>
<gene>
    <name evidence="7" type="primary">rpe65c</name>
    <name evidence="7" type="ORF">SNEC2469_LOCUS34366</name>
</gene>
<protein>
    <submittedName>
        <fullName evidence="7">Rpe65c protein</fullName>
    </submittedName>
</protein>
<keyword evidence="8" id="KW-1185">Reference proteome</keyword>
<sequence length="505" mass="56465">MQRCLWFMSLPVCILGLAASWPTWLSFSAEEDARQPLGYFLRAVDFSNSSSSADLPEKLAADLEGVTHYRLVPGIFPDGMHFHFDGLATVVKFSFSKGRLTWTARPYESGAEKHFHSCIFGGTGTGPTLGIYPCLTNPVVNLLPIEDQLWLTTDTSKWGRVDPETLETLPDEVEVESTVLNAHPACDPSSKACFVQYNCGSNRQPFTNQACVGQLLPAAQGMRTVEISRVELPSRKLIQHSHSPCVTQSYVVSKIDSFTPRDPLNGNSGVLRFLHQAEDDLWLVMDRKTNKSTILRGSVNFVNNHFWNCYEMDGNIVLDSVAATEDYLDNYFEKNLAAERNWTRLFHPALRCFLPAATGGPVSCEKFFTKDDDAVIFDYPTFNPAFKMNPEYKYFYAIAAKAPTSRWFDELIKVNAQTRSVEHAWSAPGIYLTEADFIPWREGGHRPEDDGMLLSVLYNTTSDQSSLGIFSAATLALLHQQPLSSVIPFHAHGIVCVDSRCYPNP</sequence>
<proteinExistence type="inferred from homology"/>
<evidence type="ECO:0000256" key="6">
    <source>
        <dbReference type="SAM" id="SignalP"/>
    </source>
</evidence>
<keyword evidence="4 5" id="KW-0408">Iron</keyword>
<organism evidence="7 8">
    <name type="scientific">Symbiodinium necroappetens</name>
    <dbReference type="NCBI Taxonomy" id="1628268"/>
    <lineage>
        <taxon>Eukaryota</taxon>
        <taxon>Sar</taxon>
        <taxon>Alveolata</taxon>
        <taxon>Dinophyceae</taxon>
        <taxon>Suessiales</taxon>
        <taxon>Symbiodiniaceae</taxon>
        <taxon>Symbiodinium</taxon>
    </lineage>
</organism>
<feature type="chain" id="PRO_5032320807" evidence="6">
    <location>
        <begin position="21"/>
        <end position="505"/>
    </location>
</feature>
<accession>A0A813CD79</accession>
<evidence type="ECO:0000256" key="4">
    <source>
        <dbReference type="ARBA" id="ARBA00023004"/>
    </source>
</evidence>
<evidence type="ECO:0000313" key="7">
    <source>
        <dbReference type="EMBL" id="CAE7941678.1"/>
    </source>
</evidence>
<dbReference type="GO" id="GO:0016121">
    <property type="term" value="P:carotene catabolic process"/>
    <property type="evidence" value="ECO:0007669"/>
    <property type="project" value="TreeGrafter"/>
</dbReference>
<dbReference type="GO" id="GO:0046872">
    <property type="term" value="F:metal ion binding"/>
    <property type="evidence" value="ECO:0007669"/>
    <property type="project" value="UniProtKB-KW"/>
</dbReference>
<evidence type="ECO:0000313" key="8">
    <source>
        <dbReference type="Proteomes" id="UP000601435"/>
    </source>
</evidence>
<keyword evidence="6" id="KW-0732">Signal</keyword>
<name>A0A813CD79_9DINO</name>
<dbReference type="Proteomes" id="UP000601435">
    <property type="component" value="Unassembled WGS sequence"/>
</dbReference>
<dbReference type="PANTHER" id="PTHR10543">
    <property type="entry name" value="BETA-CAROTENE DIOXYGENASE"/>
    <property type="match status" value="1"/>
</dbReference>
<reference evidence="7" key="1">
    <citation type="submission" date="2021-02" db="EMBL/GenBank/DDBJ databases">
        <authorList>
            <person name="Dougan E. K."/>
            <person name="Rhodes N."/>
            <person name="Thang M."/>
            <person name="Chan C."/>
        </authorList>
    </citation>
    <scope>NUCLEOTIDE SEQUENCE</scope>
</reference>
<dbReference type="OrthoDB" id="407010at2759"/>